<dbReference type="Pfam" id="PF02639">
    <property type="entry name" value="DUF188"/>
    <property type="match status" value="1"/>
</dbReference>
<reference evidence="3" key="1">
    <citation type="journal article" date="2014" name="Int. J. Syst. Evol. Microbiol.">
        <title>Complete genome sequence of Corynebacterium casei LMG S-19264T (=DSM 44701T), isolated from a smear-ripened cheese.</title>
        <authorList>
            <consortium name="US DOE Joint Genome Institute (JGI-PGF)"/>
            <person name="Walter F."/>
            <person name="Albersmeier A."/>
            <person name="Kalinowski J."/>
            <person name="Ruckert C."/>
        </authorList>
    </citation>
    <scope>NUCLEOTIDE SEQUENCE</scope>
    <source>
        <strain evidence="3">VKM B-1513</strain>
    </source>
</reference>
<comment type="caution">
    <text evidence="3">The sequence shown here is derived from an EMBL/GenBank/DDBJ whole genome shotgun (WGS) entry which is preliminary data.</text>
</comment>
<gene>
    <name evidence="3" type="ORF">GCM10017621_17460</name>
</gene>
<evidence type="ECO:0000256" key="1">
    <source>
        <dbReference type="ARBA" id="ARBA00008522"/>
    </source>
</evidence>
<keyword evidence="4" id="KW-1185">Reference proteome</keyword>
<proteinExistence type="inferred from homology"/>
<organism evidence="3 4">
    <name type="scientific">Maricaulis virginensis</name>
    <dbReference type="NCBI Taxonomy" id="144022"/>
    <lineage>
        <taxon>Bacteria</taxon>
        <taxon>Pseudomonadati</taxon>
        <taxon>Pseudomonadota</taxon>
        <taxon>Alphaproteobacteria</taxon>
        <taxon>Maricaulales</taxon>
        <taxon>Maricaulaceae</taxon>
        <taxon>Maricaulis</taxon>
    </lineage>
</organism>
<dbReference type="HAMAP" id="MF_00489">
    <property type="entry name" value="UPF0178"/>
    <property type="match status" value="1"/>
</dbReference>
<comment type="similarity">
    <text evidence="1 2">Belongs to the UPF0178 family.</text>
</comment>
<dbReference type="AlphaFoldDB" id="A0A9W6ILM6"/>
<accession>A0A9W6ILM6</accession>
<evidence type="ECO:0000256" key="2">
    <source>
        <dbReference type="HAMAP-Rule" id="MF_00489"/>
    </source>
</evidence>
<dbReference type="PANTHER" id="PTHR35146">
    <property type="entry name" value="UPF0178 PROTEIN YAII"/>
    <property type="match status" value="1"/>
</dbReference>
<dbReference type="CDD" id="cd18720">
    <property type="entry name" value="PIN_YqxD-like"/>
    <property type="match status" value="1"/>
</dbReference>
<dbReference type="RefSeq" id="WP_271186606.1">
    <property type="nucleotide sequence ID" value="NZ_BSFE01000004.1"/>
</dbReference>
<dbReference type="Proteomes" id="UP001143486">
    <property type="component" value="Unassembled WGS sequence"/>
</dbReference>
<name>A0A9W6ILM6_9PROT</name>
<dbReference type="PANTHER" id="PTHR35146:SF1">
    <property type="entry name" value="UPF0178 PROTEIN YAII"/>
    <property type="match status" value="1"/>
</dbReference>
<dbReference type="EMBL" id="BSFE01000004">
    <property type="protein sequence ID" value="GLK52238.1"/>
    <property type="molecule type" value="Genomic_DNA"/>
</dbReference>
<dbReference type="NCBIfam" id="NF001095">
    <property type="entry name" value="PRK00124.1"/>
    <property type="match status" value="1"/>
</dbReference>
<sequence>MTIYVDADACPVKDEIIRVGERHRTEMLFVCDGGLRRPNSQWARLVIVNEGLDAADNWIAEQIGPGDVFVTADIPLADRCIKAGAIGIDPRGKLWTVDNIGASLATRNLMSDLREAGTVTSGARPFGPKDRSAFLDGMERVMRQAASARGA</sequence>
<dbReference type="InterPro" id="IPR003791">
    <property type="entry name" value="UPF0178"/>
</dbReference>
<protein>
    <recommendedName>
        <fullName evidence="2">UPF0178 protein GCM10017621_17460</fullName>
    </recommendedName>
</protein>
<reference evidence="3" key="2">
    <citation type="submission" date="2023-01" db="EMBL/GenBank/DDBJ databases">
        <authorList>
            <person name="Sun Q."/>
            <person name="Evtushenko L."/>
        </authorList>
    </citation>
    <scope>NUCLEOTIDE SEQUENCE</scope>
    <source>
        <strain evidence="3">VKM B-1513</strain>
    </source>
</reference>
<evidence type="ECO:0000313" key="3">
    <source>
        <dbReference type="EMBL" id="GLK52238.1"/>
    </source>
</evidence>
<evidence type="ECO:0000313" key="4">
    <source>
        <dbReference type="Proteomes" id="UP001143486"/>
    </source>
</evidence>